<dbReference type="RefSeq" id="WP_163902953.1">
    <property type="nucleotide sequence ID" value="NZ_CP048427.1"/>
</dbReference>
<keyword evidence="2" id="KW-1185">Reference proteome</keyword>
<proteinExistence type="predicted"/>
<dbReference type="AlphaFoldDB" id="A0A6M1S6D0"/>
<name>A0A6M1S6D0_9HYPH</name>
<dbReference type="Proteomes" id="UP000477849">
    <property type="component" value="Unassembled WGS sequence"/>
</dbReference>
<dbReference type="EMBL" id="JAAKZH010000004">
    <property type="protein sequence ID" value="NGO64867.1"/>
    <property type="molecule type" value="Genomic_DNA"/>
</dbReference>
<protein>
    <submittedName>
        <fullName evidence="1">Uncharacterized protein</fullName>
    </submittedName>
</protein>
<evidence type="ECO:0000313" key="2">
    <source>
        <dbReference type="Proteomes" id="UP000477849"/>
    </source>
</evidence>
<organism evidence="1 2">
    <name type="scientific">Rhizobium daejeonense</name>
    <dbReference type="NCBI Taxonomy" id="240521"/>
    <lineage>
        <taxon>Bacteria</taxon>
        <taxon>Pseudomonadati</taxon>
        <taxon>Pseudomonadota</taxon>
        <taxon>Alphaproteobacteria</taxon>
        <taxon>Hyphomicrobiales</taxon>
        <taxon>Rhizobiaceae</taxon>
        <taxon>Rhizobium/Agrobacterium group</taxon>
        <taxon>Rhizobium</taxon>
    </lineage>
</organism>
<comment type="caution">
    <text evidence="1">The sequence shown here is derived from an EMBL/GenBank/DDBJ whole genome shotgun (WGS) entry which is preliminary data.</text>
</comment>
<reference evidence="1 2" key="1">
    <citation type="submission" date="2020-02" db="EMBL/GenBank/DDBJ databases">
        <title>Genome sequence of the type strain CCBAU10050 of Rhizobium daejeonense.</title>
        <authorList>
            <person name="Gao J."/>
            <person name="Sun J."/>
        </authorList>
    </citation>
    <scope>NUCLEOTIDE SEQUENCE [LARGE SCALE GENOMIC DNA]</scope>
    <source>
        <strain evidence="1 2">CCBAU10050</strain>
    </source>
</reference>
<sequence length="289" mass="30898">MAEGKKSVMETVSAVRYLAGATFSLLLATAPVLSKPASASEFNMKLFGHEVTIDRNDDGETLKVDGKALHTNIYVSVTQVALVAGMPVVIGDSSAGGNACAGSPFVLMLPKGRAPSFEEPLDTCMPVTANEESDRLVFEAPPLPGRDGERWSWDPTGGFKTLDAVAFVPDAAKGWRELAAAAPGHPGDLFGYAEIATQMEGMLGREAEDYKQIITGVGSGEMKNGFYIGTACQPHNCGGVEALVAADPATKRVYLAWKPQDRKIIVRPEVKEWPATARDALRDWAATWK</sequence>
<accession>A0A6M1S6D0</accession>
<evidence type="ECO:0000313" key="1">
    <source>
        <dbReference type="EMBL" id="NGO64867.1"/>
    </source>
</evidence>
<gene>
    <name evidence="1" type="ORF">G6N76_14445</name>
</gene>